<accession>A0ABD0YCW6</accession>
<feature type="region of interest" description="Disordered" evidence="1">
    <location>
        <begin position="207"/>
        <end position="232"/>
    </location>
</feature>
<reference evidence="2 3" key="1">
    <citation type="submission" date="2024-07" db="EMBL/GenBank/DDBJ databases">
        <title>Chromosome-level genome assembly of the water stick insect Ranatra chinensis (Heteroptera: Nepidae).</title>
        <authorList>
            <person name="Liu X."/>
        </authorList>
    </citation>
    <scope>NUCLEOTIDE SEQUENCE [LARGE SCALE GENOMIC DNA]</scope>
    <source>
        <strain evidence="2">Cailab_2021Rc</strain>
        <tissue evidence="2">Muscle</tissue>
    </source>
</reference>
<organism evidence="2 3">
    <name type="scientific">Ranatra chinensis</name>
    <dbReference type="NCBI Taxonomy" id="642074"/>
    <lineage>
        <taxon>Eukaryota</taxon>
        <taxon>Metazoa</taxon>
        <taxon>Ecdysozoa</taxon>
        <taxon>Arthropoda</taxon>
        <taxon>Hexapoda</taxon>
        <taxon>Insecta</taxon>
        <taxon>Pterygota</taxon>
        <taxon>Neoptera</taxon>
        <taxon>Paraneoptera</taxon>
        <taxon>Hemiptera</taxon>
        <taxon>Heteroptera</taxon>
        <taxon>Panheteroptera</taxon>
        <taxon>Nepomorpha</taxon>
        <taxon>Nepidae</taxon>
        <taxon>Ranatrinae</taxon>
        <taxon>Ranatra</taxon>
    </lineage>
</organism>
<feature type="compositionally biased region" description="Basic and acidic residues" evidence="1">
    <location>
        <begin position="208"/>
        <end position="223"/>
    </location>
</feature>
<protein>
    <recommendedName>
        <fullName evidence="4">Spaetzle domain-containing protein</fullName>
    </recommendedName>
</protein>
<feature type="region of interest" description="Disordered" evidence="1">
    <location>
        <begin position="332"/>
        <end position="352"/>
    </location>
</feature>
<evidence type="ECO:0000256" key="1">
    <source>
        <dbReference type="SAM" id="MobiDB-lite"/>
    </source>
</evidence>
<keyword evidence="3" id="KW-1185">Reference proteome</keyword>
<dbReference type="AlphaFoldDB" id="A0ABD0YCW6"/>
<proteinExistence type="predicted"/>
<comment type="caution">
    <text evidence="2">The sequence shown here is derived from an EMBL/GenBank/DDBJ whole genome shotgun (WGS) entry which is preliminary data.</text>
</comment>
<evidence type="ECO:0000313" key="3">
    <source>
        <dbReference type="Proteomes" id="UP001558652"/>
    </source>
</evidence>
<name>A0ABD0YCW6_9HEMI</name>
<evidence type="ECO:0000313" key="2">
    <source>
        <dbReference type="EMBL" id="KAL1129051.1"/>
    </source>
</evidence>
<gene>
    <name evidence="2" type="ORF">AAG570_013583</name>
</gene>
<dbReference type="Proteomes" id="UP001558652">
    <property type="component" value="Unassembled WGS sequence"/>
</dbReference>
<evidence type="ECO:0008006" key="4">
    <source>
        <dbReference type="Google" id="ProtNLM"/>
    </source>
</evidence>
<dbReference type="EMBL" id="JBFDAA010000009">
    <property type="protein sequence ID" value="KAL1129051.1"/>
    <property type="molecule type" value="Genomic_DNA"/>
</dbReference>
<sequence length="364" mass="40573">MANSRNRFALAYFPLDAIDHADEGVSSSRGVRFSRMRDHFMNGFAHMTIPPPVRHRTVNGRPTGGSREKIFWSPTGGVHGSWRSGKLRATTVSRRWHLEHDDGGRKMNDVSQPPPGGISWAGSPRMMVINAFEQSSRNVYRLEEDVEVDGKVAEIRKVCARVRGGKPASRPTVMIDTSPPDRMRGYECGVLLVVVVLVVALLGAGEGAPRRDPEDTDVPPRDVRGKRHGGKGSKRIAFRPKLDLDKAVGRAACNYTVVWDVEENRVPRRIPKVTCKGDGVCQYNSTRRGCCTTLTVKLDVEYRNESGFFTRTEKFPMACACLKNPEGKAMSKVSAPSLNPGMPMRTKRRRNARRRIAHTRTLPL</sequence>